<keyword evidence="2" id="KW-1185">Reference proteome</keyword>
<accession>A0A2Z7DKD8</accession>
<reference evidence="1 2" key="1">
    <citation type="journal article" date="2015" name="Proc. Natl. Acad. Sci. U.S.A.">
        <title>The resurrection genome of Boea hygrometrica: A blueprint for survival of dehydration.</title>
        <authorList>
            <person name="Xiao L."/>
            <person name="Yang G."/>
            <person name="Zhang L."/>
            <person name="Yang X."/>
            <person name="Zhao S."/>
            <person name="Ji Z."/>
            <person name="Zhou Q."/>
            <person name="Hu M."/>
            <person name="Wang Y."/>
            <person name="Chen M."/>
            <person name="Xu Y."/>
            <person name="Jin H."/>
            <person name="Xiao X."/>
            <person name="Hu G."/>
            <person name="Bao F."/>
            <person name="Hu Y."/>
            <person name="Wan P."/>
            <person name="Li L."/>
            <person name="Deng X."/>
            <person name="Kuang T."/>
            <person name="Xiang C."/>
            <person name="Zhu J.K."/>
            <person name="Oliver M.J."/>
            <person name="He Y."/>
        </authorList>
    </citation>
    <scope>NUCLEOTIDE SEQUENCE [LARGE SCALE GENOMIC DNA]</scope>
    <source>
        <strain evidence="2">cv. XS01</strain>
    </source>
</reference>
<name>A0A2Z7DKD8_9LAMI</name>
<proteinExistence type="predicted"/>
<gene>
    <name evidence="1" type="ORF">F511_14770</name>
</gene>
<evidence type="ECO:0000313" key="1">
    <source>
        <dbReference type="EMBL" id="KZV58414.1"/>
    </source>
</evidence>
<evidence type="ECO:0000313" key="2">
    <source>
        <dbReference type="Proteomes" id="UP000250235"/>
    </source>
</evidence>
<dbReference type="EMBL" id="KQ986772">
    <property type="protein sequence ID" value="KZV58414.1"/>
    <property type="molecule type" value="Genomic_DNA"/>
</dbReference>
<organism evidence="1 2">
    <name type="scientific">Dorcoceras hygrometricum</name>
    <dbReference type="NCBI Taxonomy" id="472368"/>
    <lineage>
        <taxon>Eukaryota</taxon>
        <taxon>Viridiplantae</taxon>
        <taxon>Streptophyta</taxon>
        <taxon>Embryophyta</taxon>
        <taxon>Tracheophyta</taxon>
        <taxon>Spermatophyta</taxon>
        <taxon>Magnoliopsida</taxon>
        <taxon>eudicotyledons</taxon>
        <taxon>Gunneridae</taxon>
        <taxon>Pentapetalae</taxon>
        <taxon>asterids</taxon>
        <taxon>lamiids</taxon>
        <taxon>Lamiales</taxon>
        <taxon>Gesneriaceae</taxon>
        <taxon>Didymocarpoideae</taxon>
        <taxon>Trichosporeae</taxon>
        <taxon>Loxocarpinae</taxon>
        <taxon>Dorcoceras</taxon>
    </lineage>
</organism>
<dbReference type="Proteomes" id="UP000250235">
    <property type="component" value="Unassembled WGS sequence"/>
</dbReference>
<protein>
    <submittedName>
        <fullName evidence="1">Uncharacterized protein</fullName>
    </submittedName>
</protein>
<dbReference type="AlphaFoldDB" id="A0A2Z7DKD8"/>
<sequence length="179" mass="20258">MVNQQLRPSTDYIFIAQARLRTRSAHVRPTDLGLKRSRYQISSRVTISFCYPVHLARSPAQSPPHDALLSIQWSVQLMERSDNTLQAVRLNQLTVTCPATRSVLIRFPTLAYFFAYEPRASSRATQHIVLKTQVGSHSKLILTNSIHQIEDYEQLLKCASPSSYAHADVAHQHSPIPII</sequence>